<evidence type="ECO:0000313" key="1">
    <source>
        <dbReference type="EMBL" id="BCU54852.1"/>
    </source>
</evidence>
<protein>
    <submittedName>
        <fullName evidence="1">Uncharacterized protein</fullName>
    </submittedName>
</protein>
<dbReference type="EMBL" id="AP024590">
    <property type="protein sequence ID" value="BCU54852.1"/>
    <property type="molecule type" value="Genomic_DNA"/>
</dbReference>
<proteinExistence type="predicted"/>
<sequence>MLFRLNGETYDVYTNEEKIASLETNNINEAIQLYKTLEAKH</sequence>
<name>A0AA86M889_9ENTR</name>
<gene>
    <name evidence="1" type="ORF">ENKO_14460</name>
</gene>
<dbReference type="Proteomes" id="UP000682928">
    <property type="component" value="Chromosome"/>
</dbReference>
<dbReference type="AlphaFoldDB" id="A0AA86M889"/>
<evidence type="ECO:0000313" key="2">
    <source>
        <dbReference type="Proteomes" id="UP000682928"/>
    </source>
</evidence>
<reference evidence="1" key="1">
    <citation type="submission" date="2021-04" db="EMBL/GenBank/DDBJ databases">
        <title>Difference and commonality of drug resistance evolution in various bacteria. and drug sensitivity profiles.</title>
        <authorList>
            <person name="Maeda T."/>
            <person name="Shibai A."/>
            <person name="Kawada K."/>
            <person name="Kotani H."/>
            <person name="Tarusawa Y."/>
            <person name="Tanabe K."/>
            <person name="Furusawa C."/>
        </authorList>
    </citation>
    <scope>NUCLEOTIDE SEQUENCE</scope>
    <source>
        <strain evidence="1">JCM 8580</strain>
    </source>
</reference>
<dbReference type="RefSeq" id="WP_254914956.1">
    <property type="nucleotide sequence ID" value="NZ_AP024590.1"/>
</dbReference>
<accession>A0AA86M889</accession>
<organism evidence="1 2">
    <name type="scientific">Enterobacter kobei</name>
    <dbReference type="NCBI Taxonomy" id="208224"/>
    <lineage>
        <taxon>Bacteria</taxon>
        <taxon>Pseudomonadati</taxon>
        <taxon>Pseudomonadota</taxon>
        <taxon>Gammaproteobacteria</taxon>
        <taxon>Enterobacterales</taxon>
        <taxon>Enterobacteriaceae</taxon>
        <taxon>Enterobacter</taxon>
        <taxon>Enterobacter cloacae complex</taxon>
    </lineage>
</organism>